<reference evidence="4 5" key="1">
    <citation type="submission" date="2016-11" db="EMBL/GenBank/DDBJ databases">
        <authorList>
            <person name="Jaros S."/>
            <person name="Januszkiewicz K."/>
            <person name="Wedrychowicz H."/>
        </authorList>
    </citation>
    <scope>NUCLEOTIDE SEQUENCE [LARGE SCALE GENOMIC DNA]</scope>
    <source>
        <strain evidence="4 5">DSM 29431</strain>
    </source>
</reference>
<organism evidence="4 5">
    <name type="scientific">Marivita hallyeonensis</name>
    <dbReference type="NCBI Taxonomy" id="996342"/>
    <lineage>
        <taxon>Bacteria</taxon>
        <taxon>Pseudomonadati</taxon>
        <taxon>Pseudomonadota</taxon>
        <taxon>Alphaproteobacteria</taxon>
        <taxon>Rhodobacterales</taxon>
        <taxon>Roseobacteraceae</taxon>
        <taxon>Marivita</taxon>
    </lineage>
</organism>
<accession>A0A1M5S5F9</accession>
<dbReference type="Gene3D" id="2.40.50.100">
    <property type="match status" value="1"/>
</dbReference>
<evidence type="ECO:0000256" key="2">
    <source>
        <dbReference type="SAM" id="Coils"/>
    </source>
</evidence>
<feature type="transmembrane region" description="Helical" evidence="3">
    <location>
        <begin position="46"/>
        <end position="66"/>
    </location>
</feature>
<sequence length="491" mass="51420">MSFDAAFILIILVSAAFGLRAGFAGSVIGAVAIAVVTVMALTGTEQIALITLSIWAIFLFGFAVIWPAKGASTASRAYGALLGLGQGIAAMFVISGTLLSTVYKDRPAAAEHLRQAALYQPTFMVAQATGLDQTALSFPAPLEVTVGAAPQVPPTIDWARAEPFTNAPVRTLPGEVRALDRTSLAFEVDGRVTTVTVDIGEHFAAGDVLAQLDTHLLNIALEERRAALIEAEARLSEARQEFQRQSTLFDRNVVSESVLETVAAALDAARSRYEIALRGIETAEDRLKDATLRAPYDGTVALRMVEPAQTVAAGAPVLEIQSNGGGFEVTATVPDTVVTRLELGSEHSIRTLDDTGATLSAVLQDIGSRAVSTAGFPVTLRVTEADTDLRSGLSVEIAFLLGRDDPADASLAVPVSAVLSDLDQGHAVYVVNPDTGALSRRAVTLAGTEGGVALVSDGLEDGDVVATRGLPFLEDGMTVHLRGTGVARYDQ</sequence>
<comment type="similarity">
    <text evidence="1">Belongs to the membrane fusion protein (MFP) (TC 8.A.1) family.</text>
</comment>
<feature type="transmembrane region" description="Helical" evidence="3">
    <location>
        <begin position="78"/>
        <end position="99"/>
    </location>
</feature>
<dbReference type="STRING" id="996342.SAMN05443551_2016"/>
<dbReference type="NCBIfam" id="TIGR01730">
    <property type="entry name" value="RND_mfp"/>
    <property type="match status" value="1"/>
</dbReference>
<keyword evidence="3" id="KW-1133">Transmembrane helix</keyword>
<dbReference type="EMBL" id="FQXC01000002">
    <property type="protein sequence ID" value="SHH33872.1"/>
    <property type="molecule type" value="Genomic_DNA"/>
</dbReference>
<dbReference type="PANTHER" id="PTHR30469">
    <property type="entry name" value="MULTIDRUG RESISTANCE PROTEIN MDTA"/>
    <property type="match status" value="1"/>
</dbReference>
<dbReference type="GO" id="GO:1990281">
    <property type="term" value="C:efflux pump complex"/>
    <property type="evidence" value="ECO:0007669"/>
    <property type="project" value="TreeGrafter"/>
</dbReference>
<dbReference type="InterPro" id="IPR006143">
    <property type="entry name" value="RND_pump_MFP"/>
</dbReference>
<dbReference type="Proteomes" id="UP000184221">
    <property type="component" value="Unassembled WGS sequence"/>
</dbReference>
<feature type="transmembrane region" description="Helical" evidence="3">
    <location>
        <begin position="7"/>
        <end position="40"/>
    </location>
</feature>
<dbReference type="AlphaFoldDB" id="A0A1M5S5F9"/>
<dbReference type="OrthoDB" id="9813967at2"/>
<keyword evidence="3" id="KW-0812">Transmembrane</keyword>
<name>A0A1M5S5F9_9RHOB</name>
<protein>
    <submittedName>
        <fullName evidence="4">RND family efflux transporter, MFP subunit</fullName>
    </submittedName>
</protein>
<dbReference type="Gene3D" id="2.40.420.20">
    <property type="match status" value="1"/>
</dbReference>
<gene>
    <name evidence="4" type="ORF">SAMN05443551_2016</name>
</gene>
<evidence type="ECO:0000256" key="1">
    <source>
        <dbReference type="ARBA" id="ARBA00009477"/>
    </source>
</evidence>
<keyword evidence="3" id="KW-0472">Membrane</keyword>
<keyword evidence="2" id="KW-0175">Coiled coil</keyword>
<dbReference type="SUPFAM" id="SSF111369">
    <property type="entry name" value="HlyD-like secretion proteins"/>
    <property type="match status" value="1"/>
</dbReference>
<proteinExistence type="inferred from homology"/>
<evidence type="ECO:0000313" key="5">
    <source>
        <dbReference type="Proteomes" id="UP000184221"/>
    </source>
</evidence>
<dbReference type="RefSeq" id="WP_072777327.1">
    <property type="nucleotide sequence ID" value="NZ_FQXC01000002.1"/>
</dbReference>
<dbReference type="Gene3D" id="1.10.287.470">
    <property type="entry name" value="Helix hairpin bin"/>
    <property type="match status" value="1"/>
</dbReference>
<feature type="coiled-coil region" evidence="2">
    <location>
        <begin position="221"/>
        <end position="248"/>
    </location>
</feature>
<evidence type="ECO:0000313" key="4">
    <source>
        <dbReference type="EMBL" id="SHH33872.1"/>
    </source>
</evidence>
<keyword evidence="5" id="KW-1185">Reference proteome</keyword>
<dbReference type="GO" id="GO:0015562">
    <property type="term" value="F:efflux transmembrane transporter activity"/>
    <property type="evidence" value="ECO:0007669"/>
    <property type="project" value="TreeGrafter"/>
</dbReference>
<evidence type="ECO:0000256" key="3">
    <source>
        <dbReference type="SAM" id="Phobius"/>
    </source>
</evidence>